<comment type="caution">
    <text evidence="2">The sequence shown here is derived from an EMBL/GenBank/DDBJ whole genome shotgun (WGS) entry which is preliminary data.</text>
</comment>
<evidence type="ECO:0008006" key="4">
    <source>
        <dbReference type="Google" id="ProtNLM"/>
    </source>
</evidence>
<proteinExistence type="predicted"/>
<reference evidence="2" key="1">
    <citation type="thesis" date="2020" institute="ProQuest LLC" country="789 East Eisenhower Parkway, Ann Arbor, MI, USA">
        <title>Comparative Genomics and Chromosome Evolution.</title>
        <authorList>
            <person name="Mudd A.B."/>
        </authorList>
    </citation>
    <scope>NUCLEOTIDE SEQUENCE</scope>
    <source>
        <strain evidence="2">Female2</strain>
        <tissue evidence="2">Blood</tissue>
    </source>
</reference>
<dbReference type="AlphaFoldDB" id="A0A8T2IN09"/>
<name>A0A8T2IN09_9PIPI</name>
<dbReference type="PANTHER" id="PTHR14870">
    <property type="entry name" value="TUBULIN EPSILON AND DELTA COMPLEX PROTEIN 2"/>
    <property type="match status" value="1"/>
</dbReference>
<dbReference type="InterPro" id="IPR031518">
    <property type="entry name" value="DUF4693"/>
</dbReference>
<feature type="region of interest" description="Disordered" evidence="1">
    <location>
        <begin position="161"/>
        <end position="183"/>
    </location>
</feature>
<protein>
    <recommendedName>
        <fullName evidence="4">Tubulin epsilon and delta complex protein 2</fullName>
    </recommendedName>
</protein>
<gene>
    <name evidence="2" type="ORF">GDO86_017457</name>
</gene>
<accession>A0A8T2IN09</accession>
<feature type="compositionally biased region" description="Basic and acidic residues" evidence="1">
    <location>
        <begin position="167"/>
        <end position="183"/>
    </location>
</feature>
<evidence type="ECO:0000256" key="1">
    <source>
        <dbReference type="SAM" id="MobiDB-lite"/>
    </source>
</evidence>
<dbReference type="Pfam" id="PF15764">
    <property type="entry name" value="DUF4693"/>
    <property type="match status" value="1"/>
</dbReference>
<sequence>MLSTACAQRLVSLLNQALLSCKEEEKQLEQQIKECRVLLGSWKIKKCESEPLKQEEQKKDPEDRVPSKEAMQEVELLNKVLEKALKVRGNSSLEPAGMKVPATSQTYPHTSKRPTSRMRDLRKKQDSCKMNPPYKTNPEKKRILRSGRRTSDCKATVLPCSAQSTRENNKSANEKQPEAREGSDIVENVMEKFVSASSIAPSMENTEDSESNCFTLQHKGYCRILLHNKMALLCLYSATLKLPIEYRREYARNSRLWDKFYDIQNITPPSQPHFMQMLQSTFVPGSPRVSLYELEEEVIRLKLTLRAMKKTIDFTENHTEPGPYHWQNYRTLLILEDLQKELSSNLLALQHLREDISVYQKWDEGSHTDNSNPKPRSCPASVRLPPLLLIYNHVDELSELTRFKLRIQELQQKIHLQKVLSTELLAEAESRCHRAPESWILFRAIYTQLCEGGENFPVLIREDN</sequence>
<evidence type="ECO:0000313" key="3">
    <source>
        <dbReference type="Proteomes" id="UP000812440"/>
    </source>
</evidence>
<keyword evidence="3" id="KW-1185">Reference proteome</keyword>
<feature type="region of interest" description="Disordered" evidence="1">
    <location>
        <begin position="50"/>
        <end position="70"/>
    </location>
</feature>
<dbReference type="EMBL" id="JAACNH010000009">
    <property type="protein sequence ID" value="KAG8433173.1"/>
    <property type="molecule type" value="Genomic_DNA"/>
</dbReference>
<organism evidence="2 3">
    <name type="scientific">Hymenochirus boettgeri</name>
    <name type="common">Congo dwarf clawed frog</name>
    <dbReference type="NCBI Taxonomy" id="247094"/>
    <lineage>
        <taxon>Eukaryota</taxon>
        <taxon>Metazoa</taxon>
        <taxon>Chordata</taxon>
        <taxon>Craniata</taxon>
        <taxon>Vertebrata</taxon>
        <taxon>Euteleostomi</taxon>
        <taxon>Amphibia</taxon>
        <taxon>Batrachia</taxon>
        <taxon>Anura</taxon>
        <taxon>Pipoidea</taxon>
        <taxon>Pipidae</taxon>
        <taxon>Pipinae</taxon>
        <taxon>Hymenochirus</taxon>
    </lineage>
</organism>
<feature type="region of interest" description="Disordered" evidence="1">
    <location>
        <begin position="92"/>
        <end position="139"/>
    </location>
</feature>
<evidence type="ECO:0000313" key="2">
    <source>
        <dbReference type="EMBL" id="KAG8433173.1"/>
    </source>
</evidence>
<dbReference type="PANTHER" id="PTHR14870:SF1">
    <property type="entry name" value="TUBULIN EPSILON AND DELTA COMPLEX PROTEIN 2"/>
    <property type="match status" value="1"/>
</dbReference>
<dbReference type="Proteomes" id="UP000812440">
    <property type="component" value="Chromosome 9"/>
</dbReference>
<feature type="compositionally biased region" description="Basic and acidic residues" evidence="1">
    <location>
        <begin position="117"/>
        <end position="127"/>
    </location>
</feature>
<dbReference type="OrthoDB" id="9939072at2759"/>